<organism evidence="2">
    <name type="scientific">Sinomicrurus macclellandi</name>
    <name type="common">Macclelland's coral snake</name>
    <name type="synonym">Calliophis macclellandi</name>
    <dbReference type="NCBI Taxonomy" id="931069"/>
    <lineage>
        <taxon>Eukaryota</taxon>
        <taxon>Metazoa</taxon>
        <taxon>Chordata</taxon>
        <taxon>Craniata</taxon>
        <taxon>Vertebrata</taxon>
        <taxon>Euteleostomi</taxon>
        <taxon>Lepidosauria</taxon>
        <taxon>Squamata</taxon>
        <taxon>Bifurcata</taxon>
        <taxon>Unidentata</taxon>
        <taxon>Episquamata</taxon>
        <taxon>Toxicofera</taxon>
        <taxon>Serpentes</taxon>
        <taxon>Colubroidea</taxon>
        <taxon>Elapidae</taxon>
        <taxon>Elapinae</taxon>
        <taxon>Sinomicrurus</taxon>
    </lineage>
</organism>
<accession>A0A7U3SD71</accession>
<feature type="transmembrane region" description="Helical" evidence="1">
    <location>
        <begin position="6"/>
        <end position="24"/>
    </location>
</feature>
<protein>
    <submittedName>
        <fullName evidence="2">ATP synthase F0 subunit 8</fullName>
    </submittedName>
</protein>
<dbReference type="CTD" id="4509"/>
<gene>
    <name evidence="2" type="primary">ATP8</name>
</gene>
<keyword evidence="1" id="KW-0472">Membrane</keyword>
<keyword evidence="1" id="KW-0812">Transmembrane</keyword>
<evidence type="ECO:0000313" key="2">
    <source>
        <dbReference type="EMBL" id="QPF22086.1"/>
    </source>
</evidence>
<proteinExistence type="predicted"/>
<dbReference type="EMBL" id="MT547176">
    <property type="protein sequence ID" value="QPF22086.1"/>
    <property type="molecule type" value="Genomic_DNA"/>
</dbReference>
<reference evidence="2" key="2">
    <citation type="submission" date="2020-05" db="EMBL/GenBank/DDBJ databases">
        <authorList>
            <person name="Yan L."/>
            <person name="Gong Y."/>
            <person name="Tang X."/>
        </authorList>
    </citation>
    <scope>NUCLEOTIDE SEQUENCE</scope>
</reference>
<keyword evidence="1" id="KW-1133">Transmembrane helix</keyword>
<sequence>MPQLNTIYIFLIYIWTWLMLHLIMQKTKALSINKTQATMLNTKLQKLTLTPPWT</sequence>
<dbReference type="GeneID" id="63652052"/>
<keyword evidence="2" id="KW-0496">Mitochondrion</keyword>
<dbReference type="AlphaFoldDB" id="A0A7U3SD71"/>
<dbReference type="RefSeq" id="YP_010043930.1">
    <property type="nucleotide sequence ID" value="NC_054255.1"/>
</dbReference>
<geneLocation type="mitochondrion" evidence="2"/>
<reference evidence="2" key="1">
    <citation type="journal article" date="2020" name="Mitochondrial DNA Part B Resour">
        <title>Complete mitochondrial genome of the MacClelland's Coral Snake Sinomicrurus macclellandi (Reinhardt, 1844) (Serpentes: Elapidae).</title>
        <authorList>
            <person name="Yao L.-Z."/>
            <person name="Gong Y.-A."/>
            <person name="Tang X.-S."/>
        </authorList>
    </citation>
    <scope>NUCLEOTIDE SEQUENCE</scope>
</reference>
<name>A0A7U3SD71_SINMA</name>
<evidence type="ECO:0000256" key="1">
    <source>
        <dbReference type="SAM" id="Phobius"/>
    </source>
</evidence>